<dbReference type="GO" id="GO:0006412">
    <property type="term" value="P:translation"/>
    <property type="evidence" value="ECO:0007669"/>
    <property type="project" value="UniProtKB-UniRule"/>
</dbReference>
<dbReference type="NCBIfam" id="TIGR00079">
    <property type="entry name" value="pept_deformyl"/>
    <property type="match status" value="1"/>
</dbReference>
<dbReference type="PIRSF" id="PIRSF004749">
    <property type="entry name" value="Pep_def"/>
    <property type="match status" value="1"/>
</dbReference>
<dbReference type="Gene3D" id="3.90.45.10">
    <property type="entry name" value="Peptide deformylase"/>
    <property type="match status" value="1"/>
</dbReference>
<dbReference type="SUPFAM" id="SSF56420">
    <property type="entry name" value="Peptide deformylase"/>
    <property type="match status" value="1"/>
</dbReference>
<proteinExistence type="inferred from homology"/>
<dbReference type="Pfam" id="PF01327">
    <property type="entry name" value="Pep_deformylase"/>
    <property type="match status" value="1"/>
</dbReference>
<keyword evidence="2 6" id="KW-0479">Metal-binding</keyword>
<dbReference type="EC" id="3.5.1.88" evidence="6"/>
<dbReference type="HAMAP" id="MF_00163">
    <property type="entry name" value="Pep_deformylase"/>
    <property type="match status" value="1"/>
</dbReference>
<comment type="caution">
    <text evidence="7">The sequence shown here is derived from an EMBL/GenBank/DDBJ whole genome shotgun (WGS) entry which is preliminary data.</text>
</comment>
<keyword evidence="4 6" id="KW-0648">Protein biosynthesis</keyword>
<keyword evidence="3 6" id="KW-0378">Hydrolase</keyword>
<dbReference type="EMBL" id="DVNB01000014">
    <property type="protein sequence ID" value="HIU56402.1"/>
    <property type="molecule type" value="Genomic_DNA"/>
</dbReference>
<comment type="cofactor">
    <cofactor evidence="6">
        <name>Fe(2+)</name>
        <dbReference type="ChEBI" id="CHEBI:29033"/>
    </cofactor>
    <text evidence="6">Binds 1 Fe(2+) ion.</text>
</comment>
<protein>
    <recommendedName>
        <fullName evidence="6">Peptide deformylase</fullName>
        <shortName evidence="6">PDF</shortName>
        <ecNumber evidence="6">3.5.1.88</ecNumber>
    </recommendedName>
    <alternativeName>
        <fullName evidence="6">Polypeptide deformylase</fullName>
    </alternativeName>
</protein>
<dbReference type="PANTHER" id="PTHR10458">
    <property type="entry name" value="PEPTIDE DEFORMYLASE"/>
    <property type="match status" value="1"/>
</dbReference>
<dbReference type="InterPro" id="IPR023635">
    <property type="entry name" value="Peptide_deformylase"/>
</dbReference>
<sequence length="150" mass="16978">MAIRQIRMRDDEILRKRCKEVTKFDEKLGILLDDMYETMTKADGVGLAAPQVGILKRVVVIDVGNGRIELINPEIIETEGEQDGAEGCLSFPGLFGNVKRPYKVKVKAQDRNGRKFIVEGEELLARAFCHECDHLDGHVFTELVTEYLKN</sequence>
<organism evidence="7 8">
    <name type="scientific">Candidatus Ornithomonoglobus merdipullorum</name>
    <dbReference type="NCBI Taxonomy" id="2840895"/>
    <lineage>
        <taxon>Bacteria</taxon>
        <taxon>Bacillati</taxon>
        <taxon>Bacillota</taxon>
        <taxon>Clostridia</taxon>
        <taxon>Candidatus Ornithomonoglobus</taxon>
    </lineage>
</organism>
<feature type="binding site" evidence="6">
    <location>
        <position position="88"/>
    </location>
    <ligand>
        <name>Fe cation</name>
        <dbReference type="ChEBI" id="CHEBI:24875"/>
    </ligand>
</feature>
<feature type="binding site" evidence="6">
    <location>
        <position position="130"/>
    </location>
    <ligand>
        <name>Fe cation</name>
        <dbReference type="ChEBI" id="CHEBI:24875"/>
    </ligand>
</feature>
<feature type="active site" evidence="6">
    <location>
        <position position="131"/>
    </location>
</feature>
<dbReference type="GO" id="GO:0042586">
    <property type="term" value="F:peptide deformylase activity"/>
    <property type="evidence" value="ECO:0007669"/>
    <property type="project" value="UniProtKB-UniRule"/>
</dbReference>
<evidence type="ECO:0000256" key="6">
    <source>
        <dbReference type="HAMAP-Rule" id="MF_00163"/>
    </source>
</evidence>
<dbReference type="InterPro" id="IPR036821">
    <property type="entry name" value="Peptide_deformylase_sf"/>
</dbReference>
<reference evidence="7" key="1">
    <citation type="submission" date="2020-10" db="EMBL/GenBank/DDBJ databases">
        <authorList>
            <person name="Gilroy R."/>
        </authorList>
    </citation>
    <scope>NUCLEOTIDE SEQUENCE</scope>
    <source>
        <strain evidence="7">USAMLcec3-3695</strain>
    </source>
</reference>
<dbReference type="AlphaFoldDB" id="A0A9D1M9Z6"/>
<dbReference type="NCBIfam" id="NF001159">
    <property type="entry name" value="PRK00150.1-3"/>
    <property type="match status" value="1"/>
</dbReference>
<evidence type="ECO:0000256" key="2">
    <source>
        <dbReference type="ARBA" id="ARBA00022723"/>
    </source>
</evidence>
<comment type="function">
    <text evidence="6">Removes the formyl group from the N-terminal Met of newly synthesized proteins. Requires at least a dipeptide for an efficient rate of reaction. N-terminal L-methionine is a prerequisite for activity but the enzyme has broad specificity at other positions.</text>
</comment>
<evidence type="ECO:0000256" key="4">
    <source>
        <dbReference type="ARBA" id="ARBA00022917"/>
    </source>
</evidence>
<comment type="similarity">
    <text evidence="1 6">Belongs to the polypeptide deformylase family.</text>
</comment>
<gene>
    <name evidence="6 7" type="primary">def</name>
    <name evidence="7" type="ORF">IAA61_01150</name>
</gene>
<accession>A0A9D1M9Z6</accession>
<dbReference type="PANTHER" id="PTHR10458:SF22">
    <property type="entry name" value="PEPTIDE DEFORMYLASE"/>
    <property type="match status" value="1"/>
</dbReference>
<evidence type="ECO:0000256" key="1">
    <source>
        <dbReference type="ARBA" id="ARBA00010759"/>
    </source>
</evidence>
<evidence type="ECO:0000313" key="7">
    <source>
        <dbReference type="EMBL" id="HIU56402.1"/>
    </source>
</evidence>
<evidence type="ECO:0000256" key="3">
    <source>
        <dbReference type="ARBA" id="ARBA00022801"/>
    </source>
</evidence>
<dbReference type="PRINTS" id="PR01576">
    <property type="entry name" value="PDEFORMYLASE"/>
</dbReference>
<evidence type="ECO:0000313" key="8">
    <source>
        <dbReference type="Proteomes" id="UP000824109"/>
    </source>
</evidence>
<feature type="binding site" evidence="6">
    <location>
        <position position="134"/>
    </location>
    <ligand>
        <name>Fe cation</name>
        <dbReference type="ChEBI" id="CHEBI:24875"/>
    </ligand>
</feature>
<dbReference type="FunFam" id="3.90.45.10:FF:000005">
    <property type="entry name" value="Peptide deformylase"/>
    <property type="match status" value="1"/>
</dbReference>
<name>A0A9D1M9Z6_9FIRM</name>
<dbReference type="Proteomes" id="UP000824109">
    <property type="component" value="Unassembled WGS sequence"/>
</dbReference>
<dbReference type="CDD" id="cd00487">
    <property type="entry name" value="Pep_deformylase"/>
    <property type="match status" value="1"/>
</dbReference>
<dbReference type="GO" id="GO:0046872">
    <property type="term" value="F:metal ion binding"/>
    <property type="evidence" value="ECO:0007669"/>
    <property type="project" value="UniProtKB-KW"/>
</dbReference>
<evidence type="ECO:0000256" key="5">
    <source>
        <dbReference type="ARBA" id="ARBA00023004"/>
    </source>
</evidence>
<reference evidence="7" key="2">
    <citation type="journal article" date="2021" name="PeerJ">
        <title>Extensive microbial diversity within the chicken gut microbiome revealed by metagenomics and culture.</title>
        <authorList>
            <person name="Gilroy R."/>
            <person name="Ravi A."/>
            <person name="Getino M."/>
            <person name="Pursley I."/>
            <person name="Horton D.L."/>
            <person name="Alikhan N.F."/>
            <person name="Baker D."/>
            <person name="Gharbi K."/>
            <person name="Hall N."/>
            <person name="Watson M."/>
            <person name="Adriaenssens E.M."/>
            <person name="Foster-Nyarko E."/>
            <person name="Jarju S."/>
            <person name="Secka A."/>
            <person name="Antonio M."/>
            <person name="Oren A."/>
            <person name="Chaudhuri R.R."/>
            <person name="La Ragione R."/>
            <person name="Hildebrand F."/>
            <person name="Pallen M.J."/>
        </authorList>
    </citation>
    <scope>NUCLEOTIDE SEQUENCE</scope>
    <source>
        <strain evidence="7">USAMLcec3-3695</strain>
    </source>
</reference>
<comment type="catalytic activity">
    <reaction evidence="6">
        <text>N-terminal N-formyl-L-methionyl-[peptide] + H2O = N-terminal L-methionyl-[peptide] + formate</text>
        <dbReference type="Rhea" id="RHEA:24420"/>
        <dbReference type="Rhea" id="RHEA-COMP:10639"/>
        <dbReference type="Rhea" id="RHEA-COMP:10640"/>
        <dbReference type="ChEBI" id="CHEBI:15377"/>
        <dbReference type="ChEBI" id="CHEBI:15740"/>
        <dbReference type="ChEBI" id="CHEBI:49298"/>
        <dbReference type="ChEBI" id="CHEBI:64731"/>
        <dbReference type="EC" id="3.5.1.88"/>
    </reaction>
</comment>
<keyword evidence="5 6" id="KW-0408">Iron</keyword>